<dbReference type="InterPro" id="IPR022460">
    <property type="entry name" value="Flavoprotein_PP4765"/>
</dbReference>
<dbReference type="Gene3D" id="3.50.50.60">
    <property type="entry name" value="FAD/NAD(P)-binding domain"/>
    <property type="match status" value="1"/>
</dbReference>
<dbReference type="InterPro" id="IPR055178">
    <property type="entry name" value="RsdA/BaiN/AoA(So)-like_dom"/>
</dbReference>
<accession>A0A840AH78</accession>
<protein>
    <recommendedName>
        <fullName evidence="8">TIGR03862 family flavoprotein</fullName>
    </recommendedName>
</protein>
<dbReference type="NCBIfam" id="TIGR00275">
    <property type="entry name" value="aminoacetone oxidase family FAD-binding enzyme"/>
    <property type="match status" value="1"/>
</dbReference>
<dbReference type="PRINTS" id="PR00420">
    <property type="entry name" value="RNGMNOXGNASE"/>
</dbReference>
<dbReference type="PANTHER" id="PTHR42887">
    <property type="entry name" value="OS12G0638800 PROTEIN"/>
    <property type="match status" value="1"/>
</dbReference>
<dbReference type="NCBIfam" id="TIGR03862">
    <property type="entry name" value="flavo_PP4765"/>
    <property type="match status" value="1"/>
</dbReference>
<evidence type="ECO:0000313" key="7">
    <source>
        <dbReference type="Proteomes" id="UP000553193"/>
    </source>
</evidence>
<evidence type="ECO:0000313" key="6">
    <source>
        <dbReference type="EMBL" id="MBB3899524.1"/>
    </source>
</evidence>
<comment type="cofactor">
    <cofactor evidence="1">
        <name>FAD</name>
        <dbReference type="ChEBI" id="CHEBI:57692"/>
    </cofactor>
</comment>
<dbReference type="InterPro" id="IPR023166">
    <property type="entry name" value="BaiN-like_dom_sf"/>
</dbReference>
<keyword evidence="3" id="KW-0274">FAD</keyword>
<dbReference type="PANTHER" id="PTHR42887:SF1">
    <property type="entry name" value="BLR3961 PROTEIN"/>
    <property type="match status" value="1"/>
</dbReference>
<keyword evidence="7" id="KW-1185">Reference proteome</keyword>
<organism evidence="6 7">
    <name type="scientific">Roseococcus suduntuyensis</name>
    <dbReference type="NCBI Taxonomy" id="455361"/>
    <lineage>
        <taxon>Bacteria</taxon>
        <taxon>Pseudomonadati</taxon>
        <taxon>Pseudomonadota</taxon>
        <taxon>Alphaproteobacteria</taxon>
        <taxon>Acetobacterales</taxon>
        <taxon>Roseomonadaceae</taxon>
        <taxon>Roseococcus</taxon>
    </lineage>
</organism>
<dbReference type="EMBL" id="JACIDJ010000005">
    <property type="protein sequence ID" value="MBB3899524.1"/>
    <property type="molecule type" value="Genomic_DNA"/>
</dbReference>
<dbReference type="Pfam" id="PF22780">
    <property type="entry name" value="HI0933_like_1st"/>
    <property type="match status" value="1"/>
</dbReference>
<reference evidence="6 7" key="1">
    <citation type="submission" date="2020-08" db="EMBL/GenBank/DDBJ databases">
        <title>Genomic Encyclopedia of Type Strains, Phase IV (KMG-IV): sequencing the most valuable type-strain genomes for metagenomic binning, comparative biology and taxonomic classification.</title>
        <authorList>
            <person name="Goeker M."/>
        </authorList>
    </citation>
    <scope>NUCLEOTIDE SEQUENCE [LARGE SCALE GENOMIC DNA]</scope>
    <source>
        <strain evidence="6 7">DSM 19979</strain>
    </source>
</reference>
<evidence type="ECO:0000256" key="3">
    <source>
        <dbReference type="ARBA" id="ARBA00022827"/>
    </source>
</evidence>
<evidence type="ECO:0008006" key="8">
    <source>
        <dbReference type="Google" id="ProtNLM"/>
    </source>
</evidence>
<dbReference type="InterPro" id="IPR036188">
    <property type="entry name" value="FAD/NAD-bd_sf"/>
</dbReference>
<keyword evidence="2" id="KW-0285">Flavoprotein</keyword>
<dbReference type="Gene3D" id="2.40.30.10">
    <property type="entry name" value="Translation factors"/>
    <property type="match status" value="1"/>
</dbReference>
<name>A0A840AH78_9PROT</name>
<dbReference type="InterPro" id="IPR057661">
    <property type="entry name" value="RsdA/BaiN/AoA(So)_Rossmann"/>
</dbReference>
<feature type="domain" description="RsdA/BaiN/AoA(So)-like Rossmann fold-like" evidence="4">
    <location>
        <begin position="6"/>
        <end position="378"/>
    </location>
</feature>
<dbReference type="SUPFAM" id="SSF160996">
    <property type="entry name" value="HI0933 insert domain-like"/>
    <property type="match status" value="1"/>
</dbReference>
<dbReference type="RefSeq" id="WP_184385355.1">
    <property type="nucleotide sequence ID" value="NZ_JACIDJ010000005.1"/>
</dbReference>
<dbReference type="Proteomes" id="UP000553193">
    <property type="component" value="Unassembled WGS sequence"/>
</dbReference>
<comment type="caution">
    <text evidence="6">The sequence shown here is derived from an EMBL/GenBank/DDBJ whole genome shotgun (WGS) entry which is preliminary data.</text>
</comment>
<dbReference type="Gene3D" id="1.10.8.260">
    <property type="entry name" value="HI0933 insert domain-like"/>
    <property type="match status" value="1"/>
</dbReference>
<dbReference type="AlphaFoldDB" id="A0A840AH78"/>
<sequence length="397" mass="41598">MTISKTVAVVGAGPAGLMAAEILAQGGACVTVYDVMARPGRKFLLAGRGGLNLTHGEALPRFLGRYPVPMRRFIEAFPPQALVAWCEALGQPVFTGSSGRVFPVAMKASPLLRAWLRRLEALGVTLRAGWCWQGFGPGRTLRFDQGEIAPDAAILACGGASWPQLGSDGAWIQAFPEHAITPLEPANMGFHVAWSALFATRFAGAPLKRVALQLGDQSWRGEAMISARGIEGGVIYAAAAALRGAAPVTVTLDLRPDLDLATLRARLGAGAQSLANRLRRAGLAPVAAGLVQEALRAGARREDIAGLVKALPIRLEAPMGLARAISTAGGLRWDQLDPRLMLRDRPGIFCAGEMLDWEAPTGGYLLQGCFATGQAAGQGALDWLRSPSAAPATSAGS</sequence>
<proteinExistence type="predicted"/>
<gene>
    <name evidence="6" type="ORF">GGQ83_002976</name>
</gene>
<evidence type="ECO:0000259" key="4">
    <source>
        <dbReference type="Pfam" id="PF03486"/>
    </source>
</evidence>
<feature type="domain" description="RsdA/BaiN/AoA(So)-like insert" evidence="5">
    <location>
        <begin position="184"/>
        <end position="325"/>
    </location>
</feature>
<evidence type="ECO:0000256" key="1">
    <source>
        <dbReference type="ARBA" id="ARBA00001974"/>
    </source>
</evidence>
<dbReference type="Pfam" id="PF03486">
    <property type="entry name" value="HI0933_like"/>
    <property type="match status" value="1"/>
</dbReference>
<evidence type="ECO:0000259" key="5">
    <source>
        <dbReference type="Pfam" id="PF22780"/>
    </source>
</evidence>
<evidence type="ECO:0000256" key="2">
    <source>
        <dbReference type="ARBA" id="ARBA00022630"/>
    </source>
</evidence>
<dbReference type="SUPFAM" id="SSF51905">
    <property type="entry name" value="FAD/NAD(P)-binding domain"/>
    <property type="match status" value="1"/>
</dbReference>
<dbReference type="InterPro" id="IPR004792">
    <property type="entry name" value="BaiN-like"/>
</dbReference>